<reference evidence="3" key="2">
    <citation type="submission" date="2018-05" db="EMBL/GenBank/DDBJ databases">
        <title>OpunRS2 (Oryza punctata Reference Sequence Version 2).</title>
        <authorList>
            <person name="Zhang J."/>
            <person name="Kudrna D."/>
            <person name="Lee S."/>
            <person name="Talag J."/>
            <person name="Welchert J."/>
            <person name="Wing R.A."/>
        </authorList>
    </citation>
    <scope>NUCLEOTIDE SEQUENCE [LARGE SCALE GENOMIC DNA]</scope>
</reference>
<dbReference type="PANTHER" id="PTHR13935:SF88">
    <property type="entry name" value="BHLH DOMAIN-CONTAINING PROTEIN"/>
    <property type="match status" value="1"/>
</dbReference>
<dbReference type="EnsemblPlants" id="OPUNC06G14110.1">
    <property type="protein sequence ID" value="OPUNC06G14110.1"/>
    <property type="gene ID" value="OPUNC06G14110"/>
</dbReference>
<dbReference type="InterPro" id="IPR015660">
    <property type="entry name" value="MASH1/Ascl1a-like"/>
</dbReference>
<dbReference type="GO" id="GO:0000977">
    <property type="term" value="F:RNA polymerase II transcription regulatory region sequence-specific DNA binding"/>
    <property type="evidence" value="ECO:0007669"/>
    <property type="project" value="TreeGrafter"/>
</dbReference>
<keyword evidence="1" id="KW-0175">Coiled coil</keyword>
<evidence type="ECO:0008006" key="5">
    <source>
        <dbReference type="Google" id="ProtNLM"/>
    </source>
</evidence>
<evidence type="ECO:0000256" key="1">
    <source>
        <dbReference type="SAM" id="Coils"/>
    </source>
</evidence>
<dbReference type="GO" id="GO:0000981">
    <property type="term" value="F:DNA-binding transcription factor activity, RNA polymerase II-specific"/>
    <property type="evidence" value="ECO:0007669"/>
    <property type="project" value="TreeGrafter"/>
</dbReference>
<proteinExistence type="predicted"/>
<dbReference type="PANTHER" id="PTHR13935">
    <property type="entry name" value="ACHAETE-SCUTE TRANSCRIPTION FACTOR-RELATED"/>
    <property type="match status" value="1"/>
</dbReference>
<accession>A0A0E0LBR0</accession>
<feature type="coiled-coil region" evidence="1">
    <location>
        <begin position="76"/>
        <end position="103"/>
    </location>
</feature>
<sequence>MSSVLCMREREPCMKRRGGDGGTTMVFDMKDEEMSTTKERGEMEDLCSRLVSLIPQDYLPLETTSEQGSSDLPSQLMHATTYIKDLRERVEQLKQRRNHCYAKMQQASKSSSSNDLETTATTGSCSRSQEIRVQFDGAEHFDVNLTMSSESRVELYMVIRAIEEDGCVEIIEASSCLVENGNVVHLIKCRLLNN</sequence>
<keyword evidence="4" id="KW-1185">Reference proteome</keyword>
<protein>
    <recommendedName>
        <fullName evidence="5">BHLH domain-containing protein</fullName>
    </recommendedName>
</protein>
<dbReference type="OMA" id="VELYMVI"/>
<feature type="region of interest" description="Disordered" evidence="2">
    <location>
        <begin position="104"/>
        <end position="123"/>
    </location>
</feature>
<dbReference type="GO" id="GO:0090575">
    <property type="term" value="C:RNA polymerase II transcription regulator complex"/>
    <property type="evidence" value="ECO:0007669"/>
    <property type="project" value="TreeGrafter"/>
</dbReference>
<dbReference type="HOGENOM" id="CLU_1404508_0_0_1"/>
<evidence type="ECO:0000313" key="3">
    <source>
        <dbReference type="EnsemblPlants" id="OPUNC06G14110.1"/>
    </source>
</evidence>
<dbReference type="STRING" id="4537.A0A0E0LBR0"/>
<dbReference type="Gramene" id="OPUNC06G14110.1">
    <property type="protein sequence ID" value="OPUNC06G14110.1"/>
    <property type="gene ID" value="OPUNC06G14110"/>
</dbReference>
<dbReference type="AlphaFoldDB" id="A0A0E0LBR0"/>
<reference evidence="3" key="1">
    <citation type="submission" date="2015-04" db="UniProtKB">
        <authorList>
            <consortium name="EnsemblPlants"/>
        </authorList>
    </citation>
    <scope>IDENTIFICATION</scope>
</reference>
<evidence type="ECO:0000313" key="4">
    <source>
        <dbReference type="Proteomes" id="UP000026962"/>
    </source>
</evidence>
<evidence type="ECO:0000256" key="2">
    <source>
        <dbReference type="SAM" id="MobiDB-lite"/>
    </source>
</evidence>
<organism evidence="3">
    <name type="scientific">Oryza punctata</name>
    <name type="common">Red rice</name>
    <dbReference type="NCBI Taxonomy" id="4537"/>
    <lineage>
        <taxon>Eukaryota</taxon>
        <taxon>Viridiplantae</taxon>
        <taxon>Streptophyta</taxon>
        <taxon>Embryophyta</taxon>
        <taxon>Tracheophyta</taxon>
        <taxon>Spermatophyta</taxon>
        <taxon>Magnoliopsida</taxon>
        <taxon>Liliopsida</taxon>
        <taxon>Poales</taxon>
        <taxon>Poaceae</taxon>
        <taxon>BOP clade</taxon>
        <taxon>Oryzoideae</taxon>
        <taxon>Oryzeae</taxon>
        <taxon>Oryzinae</taxon>
        <taxon>Oryza</taxon>
    </lineage>
</organism>
<feature type="compositionally biased region" description="Polar residues" evidence="2">
    <location>
        <begin position="114"/>
        <end position="123"/>
    </location>
</feature>
<dbReference type="Proteomes" id="UP000026962">
    <property type="component" value="Chromosome 6"/>
</dbReference>
<name>A0A0E0LBR0_ORYPU</name>